<evidence type="ECO:0000256" key="4">
    <source>
        <dbReference type="ARBA" id="ARBA00022692"/>
    </source>
</evidence>
<dbReference type="InterPro" id="IPR025202">
    <property type="entry name" value="PLD-like_dom"/>
</dbReference>
<organism evidence="10 11">
    <name type="scientific">Halobacillus mangrovi</name>
    <dbReference type="NCBI Taxonomy" id="402384"/>
    <lineage>
        <taxon>Bacteria</taxon>
        <taxon>Bacillati</taxon>
        <taxon>Bacillota</taxon>
        <taxon>Bacilli</taxon>
        <taxon>Bacillales</taxon>
        <taxon>Bacillaceae</taxon>
        <taxon>Halobacillus</taxon>
    </lineage>
</organism>
<dbReference type="EMBL" id="CP020772">
    <property type="protein sequence ID" value="ARI76038.1"/>
    <property type="molecule type" value="Genomic_DNA"/>
</dbReference>
<dbReference type="Proteomes" id="UP000192527">
    <property type="component" value="Chromosome"/>
</dbReference>
<gene>
    <name evidence="10" type="ORF">HM131_03955</name>
</gene>
<evidence type="ECO:0000313" key="11">
    <source>
        <dbReference type="Proteomes" id="UP000192527"/>
    </source>
</evidence>
<dbReference type="KEGG" id="hmn:HM131_03955"/>
<dbReference type="CDD" id="cd09112">
    <property type="entry name" value="PLDc_CLS_2"/>
    <property type="match status" value="1"/>
</dbReference>
<proteinExistence type="predicted"/>
<keyword evidence="7" id="KW-0472">Membrane</keyword>
<evidence type="ECO:0000256" key="7">
    <source>
        <dbReference type="ARBA" id="ARBA00023136"/>
    </source>
</evidence>
<evidence type="ECO:0000313" key="10">
    <source>
        <dbReference type="EMBL" id="ARI76038.1"/>
    </source>
</evidence>
<keyword evidence="5" id="KW-0677">Repeat</keyword>
<dbReference type="GO" id="GO:0008808">
    <property type="term" value="F:cardiolipin synthase activity"/>
    <property type="evidence" value="ECO:0007669"/>
    <property type="project" value="UniProtKB-UniRule"/>
</dbReference>
<keyword evidence="3" id="KW-0808">Transferase</keyword>
<dbReference type="PROSITE" id="PS50035">
    <property type="entry name" value="PLD"/>
    <property type="match status" value="2"/>
</dbReference>
<evidence type="ECO:0000256" key="5">
    <source>
        <dbReference type="ARBA" id="ARBA00022737"/>
    </source>
</evidence>
<dbReference type="InterPro" id="IPR001736">
    <property type="entry name" value="PLipase_D/transphosphatidylase"/>
</dbReference>
<keyword evidence="6" id="KW-1133">Transmembrane helix</keyword>
<protein>
    <recommendedName>
        <fullName evidence="8">Cardiolipin synthase</fullName>
        <ecNumber evidence="8">2.7.8.-</ecNumber>
    </recommendedName>
</protein>
<dbReference type="CDD" id="cd09110">
    <property type="entry name" value="PLDc_CLS_1"/>
    <property type="match status" value="1"/>
</dbReference>
<dbReference type="STRING" id="402384.HM131_03955"/>
<sequence>MVFAVVIILLIVFILLLLLDFKMGRMNHQRHPRLIPSKKTTGNYELFQNGPPFYERLFQDISNAQKQVDICFYIVDNDYISENFLQILKEKAREGLLVRLLLDRVGGYRVNKRMRKELQAAGVEFQFSEVPEFPYFFYKLNCRNHRKITIIDGKIGYAGGFNIGKNYIGETPKFGNWRDYHLRLTGPVVKAFHEIFLDDWYLATGNRFPALVNDEEGQSKLKIVATDGVELEKEFDQMIQFAQKEILIGTPYFIPTPKLMASLDRALKKEVTLKILVPMKADHPFVKEAAIPYLHELFKHGADIRFFDAGFYHSKLFMIDEQFADIGTANFDRRSFFLNKEVNTFVYEEKFLKDLRHAYLKDFGDAMPFDETWLKNRSLSTKINEKIAALLRPLL</sequence>
<evidence type="ECO:0000259" key="9">
    <source>
        <dbReference type="PROSITE" id="PS50035"/>
    </source>
</evidence>
<dbReference type="GO" id="GO:0005886">
    <property type="term" value="C:plasma membrane"/>
    <property type="evidence" value="ECO:0007669"/>
    <property type="project" value="UniProtKB-SubCell"/>
</dbReference>
<evidence type="ECO:0000256" key="2">
    <source>
        <dbReference type="ARBA" id="ARBA00022475"/>
    </source>
</evidence>
<dbReference type="PANTHER" id="PTHR21248:SF7">
    <property type="entry name" value="MINOR CARDIOLIPIN SYNTHASE CLSB"/>
    <property type="match status" value="1"/>
</dbReference>
<feature type="domain" description="PLD phosphodiesterase" evidence="9">
    <location>
        <begin position="308"/>
        <end position="335"/>
    </location>
</feature>
<dbReference type="SMART" id="SM00155">
    <property type="entry name" value="PLDc"/>
    <property type="match status" value="2"/>
</dbReference>
<dbReference type="GO" id="GO:0032049">
    <property type="term" value="P:cardiolipin biosynthetic process"/>
    <property type="evidence" value="ECO:0007669"/>
    <property type="project" value="UniProtKB-UniRule"/>
</dbReference>
<dbReference type="SUPFAM" id="SSF56024">
    <property type="entry name" value="Phospholipase D/nuclease"/>
    <property type="match status" value="2"/>
</dbReference>
<dbReference type="RefSeq" id="WP_085028173.1">
    <property type="nucleotide sequence ID" value="NZ_CP020772.1"/>
</dbReference>
<evidence type="ECO:0000256" key="8">
    <source>
        <dbReference type="NCBIfam" id="TIGR04265"/>
    </source>
</evidence>
<evidence type="ECO:0000256" key="3">
    <source>
        <dbReference type="ARBA" id="ARBA00022679"/>
    </source>
</evidence>
<keyword evidence="11" id="KW-1185">Reference proteome</keyword>
<keyword evidence="4" id="KW-0812">Transmembrane</keyword>
<comment type="subcellular location">
    <subcellularLocation>
        <location evidence="1">Cell membrane</location>
    </subcellularLocation>
</comment>
<dbReference type="Pfam" id="PF13091">
    <property type="entry name" value="PLDc_2"/>
    <property type="match status" value="2"/>
</dbReference>
<keyword evidence="2" id="KW-1003">Cell membrane</keyword>
<dbReference type="InterPro" id="IPR022924">
    <property type="entry name" value="Cardiolipin_synthase"/>
</dbReference>
<feature type="domain" description="PLD phosphodiesterase" evidence="9">
    <location>
        <begin position="140"/>
        <end position="167"/>
    </location>
</feature>
<dbReference type="Gene3D" id="3.30.870.10">
    <property type="entry name" value="Endonuclease Chain A"/>
    <property type="match status" value="2"/>
</dbReference>
<dbReference type="PANTHER" id="PTHR21248">
    <property type="entry name" value="CARDIOLIPIN SYNTHASE"/>
    <property type="match status" value="1"/>
</dbReference>
<dbReference type="OrthoDB" id="9762009at2"/>
<accession>A0A1W5ZRX6</accession>
<dbReference type="NCBIfam" id="TIGR04265">
    <property type="entry name" value="bac_cardiolipin"/>
    <property type="match status" value="1"/>
</dbReference>
<reference evidence="10 11" key="1">
    <citation type="submission" date="2017-04" db="EMBL/GenBank/DDBJ databases">
        <title>The whole genome sequencing and assembly of Halobacillus mangrovi strain.</title>
        <authorList>
            <person name="Lee S.-J."/>
            <person name="Park M.-K."/>
            <person name="Kim J.-Y."/>
            <person name="Lee Y.-J."/>
            <person name="Yi H."/>
            <person name="Bahn Y.-S."/>
            <person name="Kim J.F."/>
            <person name="Lee D.-W."/>
        </authorList>
    </citation>
    <scope>NUCLEOTIDE SEQUENCE [LARGE SCALE GENOMIC DNA]</scope>
    <source>
        <strain evidence="10 11">KTB 131</strain>
    </source>
</reference>
<name>A0A1W5ZRX6_9BACI</name>
<dbReference type="EC" id="2.7.8.-" evidence="8"/>
<evidence type="ECO:0000256" key="6">
    <source>
        <dbReference type="ARBA" id="ARBA00022989"/>
    </source>
</evidence>
<dbReference type="AlphaFoldDB" id="A0A1W5ZRX6"/>
<evidence type="ECO:0000256" key="1">
    <source>
        <dbReference type="ARBA" id="ARBA00004236"/>
    </source>
</evidence>